<accession>A0A7W7RDC1</accession>
<comment type="caution">
    <text evidence="1">The sequence shown here is derived from an EMBL/GenBank/DDBJ whole genome shotgun (WGS) entry which is preliminary data.</text>
</comment>
<evidence type="ECO:0000313" key="1">
    <source>
        <dbReference type="EMBL" id="MBB4929897.1"/>
    </source>
</evidence>
<reference evidence="1 2" key="1">
    <citation type="submission" date="2020-08" db="EMBL/GenBank/DDBJ databases">
        <title>Sequencing the genomes of 1000 actinobacteria strains.</title>
        <authorList>
            <person name="Klenk H.-P."/>
        </authorList>
    </citation>
    <scope>NUCLEOTIDE SEQUENCE [LARGE SCALE GENOMIC DNA]</scope>
    <source>
        <strain evidence="1 2">DSM 102030</strain>
    </source>
</reference>
<keyword evidence="2" id="KW-1185">Reference proteome</keyword>
<dbReference type="RefSeq" id="WP_184574729.1">
    <property type="nucleotide sequence ID" value="NZ_JACHJT010000001.1"/>
</dbReference>
<gene>
    <name evidence="1" type="ORF">F4561_000717</name>
</gene>
<dbReference type="EMBL" id="JACHJT010000001">
    <property type="protein sequence ID" value="MBB4929897.1"/>
    <property type="molecule type" value="Genomic_DNA"/>
</dbReference>
<dbReference type="Proteomes" id="UP000523007">
    <property type="component" value="Unassembled WGS sequence"/>
</dbReference>
<name>A0A7W7RDC1_9ACTN</name>
<proteinExistence type="predicted"/>
<organism evidence="1 2">
    <name type="scientific">Lipingzhangella halophila</name>
    <dbReference type="NCBI Taxonomy" id="1783352"/>
    <lineage>
        <taxon>Bacteria</taxon>
        <taxon>Bacillati</taxon>
        <taxon>Actinomycetota</taxon>
        <taxon>Actinomycetes</taxon>
        <taxon>Streptosporangiales</taxon>
        <taxon>Nocardiopsidaceae</taxon>
        <taxon>Lipingzhangella</taxon>
    </lineage>
</organism>
<sequence length="151" mass="16887">MAGSSVPDRNWGGFAAENVQVWRVAIGTELHEPAMAIRDRALKIDQSEFRVRHSRRVTLMLDVGRGLARERRIPAGALEWFDGAELRAPQHVRNSMRVREIVSVLLTQAPRDAGGQRLRAMAARMGGTALVRGLRVSWGITVVIIWGRDLR</sequence>
<protein>
    <submittedName>
        <fullName evidence="1">Uncharacterized protein</fullName>
    </submittedName>
</protein>
<evidence type="ECO:0000313" key="2">
    <source>
        <dbReference type="Proteomes" id="UP000523007"/>
    </source>
</evidence>
<dbReference type="AlphaFoldDB" id="A0A7W7RDC1"/>